<dbReference type="EMBL" id="JARKNE010000010">
    <property type="protein sequence ID" value="KAK5793337.1"/>
    <property type="molecule type" value="Genomic_DNA"/>
</dbReference>
<reference evidence="3 4" key="1">
    <citation type="submission" date="2023-03" db="EMBL/GenBank/DDBJ databases">
        <title>WGS of Gossypium arboreum.</title>
        <authorList>
            <person name="Yu D."/>
        </authorList>
    </citation>
    <scope>NUCLEOTIDE SEQUENCE [LARGE SCALE GENOMIC DNA]</scope>
    <source>
        <tissue evidence="3">Leaf</tissue>
    </source>
</reference>
<name>A0ABR0NF65_GOSAR</name>
<feature type="domain" description="DUF7745" evidence="2">
    <location>
        <begin position="2"/>
        <end position="123"/>
    </location>
</feature>
<sequence length="308" mass="36090">MIFPKALGYIDEEVSDLFDRLDKGVTPVPAILAETFRSLNACRRNYSLLKEIAATPRKDDISEENWILLLQNLQEEDIKWRAPWLVPDEIIFRYGSFDWVPLLEIWRAVGYAPLLVLRGVNYKKKIKEVSSAWNQTRRMKRVTAGLMTTPEYDGCSFRVRNHKTGLRKEKFKVREKDRTIGGRKDAFEVRCRYLENRGREVKKGKKEGRRGLRQFEDRLQEVSDVDENCWIGKDIRASLVEGQDEKQMLVAQVDELEKALHQRRGRDFDVELRANLSRIKDLKAKVEELESALQNCELQIEFLESNNE</sequence>
<proteinExistence type="predicted"/>
<comment type="caution">
    <text evidence="3">The sequence shown here is derived from an EMBL/GenBank/DDBJ whole genome shotgun (WGS) entry which is preliminary data.</text>
</comment>
<feature type="coiled-coil region" evidence="1">
    <location>
        <begin position="239"/>
        <end position="306"/>
    </location>
</feature>
<evidence type="ECO:0000313" key="4">
    <source>
        <dbReference type="Proteomes" id="UP001358586"/>
    </source>
</evidence>
<dbReference type="InterPro" id="IPR056647">
    <property type="entry name" value="DUF7745"/>
</dbReference>
<evidence type="ECO:0000256" key="1">
    <source>
        <dbReference type="SAM" id="Coils"/>
    </source>
</evidence>
<accession>A0ABR0NF65</accession>
<keyword evidence="4" id="KW-1185">Reference proteome</keyword>
<gene>
    <name evidence="3" type="ORF">PVK06_034480</name>
</gene>
<evidence type="ECO:0000313" key="3">
    <source>
        <dbReference type="EMBL" id="KAK5793337.1"/>
    </source>
</evidence>
<dbReference type="PANTHER" id="PTHR48200">
    <property type="entry name" value="PROTEIN, PUTATIVE-RELATED"/>
    <property type="match status" value="1"/>
</dbReference>
<organism evidence="3 4">
    <name type="scientific">Gossypium arboreum</name>
    <name type="common">Tree cotton</name>
    <name type="synonym">Gossypium nanking</name>
    <dbReference type="NCBI Taxonomy" id="29729"/>
    <lineage>
        <taxon>Eukaryota</taxon>
        <taxon>Viridiplantae</taxon>
        <taxon>Streptophyta</taxon>
        <taxon>Embryophyta</taxon>
        <taxon>Tracheophyta</taxon>
        <taxon>Spermatophyta</taxon>
        <taxon>Magnoliopsida</taxon>
        <taxon>eudicotyledons</taxon>
        <taxon>Gunneridae</taxon>
        <taxon>Pentapetalae</taxon>
        <taxon>rosids</taxon>
        <taxon>malvids</taxon>
        <taxon>Malvales</taxon>
        <taxon>Malvaceae</taxon>
        <taxon>Malvoideae</taxon>
        <taxon>Gossypium</taxon>
    </lineage>
</organism>
<keyword evidence="1" id="KW-0175">Coiled coil</keyword>
<evidence type="ECO:0000259" key="2">
    <source>
        <dbReference type="Pfam" id="PF24924"/>
    </source>
</evidence>
<protein>
    <recommendedName>
        <fullName evidence="2">DUF7745 domain-containing protein</fullName>
    </recommendedName>
</protein>
<dbReference type="Pfam" id="PF24924">
    <property type="entry name" value="DUF7745"/>
    <property type="match status" value="1"/>
</dbReference>
<dbReference type="Proteomes" id="UP001358586">
    <property type="component" value="Chromosome 10"/>
</dbReference>
<dbReference type="PANTHER" id="PTHR48200:SF1">
    <property type="entry name" value="AMINOTRANSFERASE-LIKE PLANT MOBILE DOMAIN-CONTAINING PROTEIN"/>
    <property type="match status" value="1"/>
</dbReference>